<feature type="transmembrane region" description="Helical" evidence="6">
    <location>
        <begin position="16"/>
        <end position="38"/>
    </location>
</feature>
<evidence type="ECO:0000256" key="4">
    <source>
        <dbReference type="ARBA" id="ARBA00022989"/>
    </source>
</evidence>
<dbReference type="Pfam" id="PF03626">
    <property type="entry name" value="COX4_pro"/>
    <property type="match status" value="1"/>
</dbReference>
<sequence>MSGQNHEHHVSSAGQLWAVAAGLFILTILTVVMAKFVAIPPPFDVIVALSIALVKAFLVAAFFMNLYWDTKFNAMLLLMAVAFFILMVSITLLDMLYRVDVVPSF</sequence>
<keyword evidence="2" id="KW-1003">Cell membrane</keyword>
<dbReference type="RefSeq" id="WP_142453140.1">
    <property type="nucleotide sequence ID" value="NZ_FXTP01000002.1"/>
</dbReference>
<organism evidence="7 8">
    <name type="scientific">Gracilimonas mengyeensis</name>
    <dbReference type="NCBI Taxonomy" id="1302730"/>
    <lineage>
        <taxon>Bacteria</taxon>
        <taxon>Pseudomonadati</taxon>
        <taxon>Balneolota</taxon>
        <taxon>Balneolia</taxon>
        <taxon>Balneolales</taxon>
        <taxon>Balneolaceae</taxon>
        <taxon>Gracilimonas</taxon>
    </lineage>
</organism>
<dbReference type="OrthoDB" id="1524892at2"/>
<accession>A0A521BA36</accession>
<keyword evidence="4 6" id="KW-1133">Transmembrane helix</keyword>
<dbReference type="InterPro" id="IPR005171">
    <property type="entry name" value="Cyt_c_oxidase_su4_prok"/>
</dbReference>
<dbReference type="GO" id="GO:0005886">
    <property type="term" value="C:plasma membrane"/>
    <property type="evidence" value="ECO:0007669"/>
    <property type="project" value="UniProtKB-SubCell"/>
</dbReference>
<evidence type="ECO:0000313" key="8">
    <source>
        <dbReference type="Proteomes" id="UP000317557"/>
    </source>
</evidence>
<evidence type="ECO:0000256" key="5">
    <source>
        <dbReference type="ARBA" id="ARBA00023136"/>
    </source>
</evidence>
<evidence type="ECO:0000256" key="1">
    <source>
        <dbReference type="ARBA" id="ARBA00004651"/>
    </source>
</evidence>
<dbReference type="EMBL" id="FXTP01000002">
    <property type="protein sequence ID" value="SMO43966.1"/>
    <property type="molecule type" value="Genomic_DNA"/>
</dbReference>
<reference evidence="7 8" key="1">
    <citation type="submission" date="2017-05" db="EMBL/GenBank/DDBJ databases">
        <authorList>
            <person name="Varghese N."/>
            <person name="Submissions S."/>
        </authorList>
    </citation>
    <scope>NUCLEOTIDE SEQUENCE [LARGE SCALE GENOMIC DNA]</scope>
    <source>
        <strain evidence="7 8">DSM 21985</strain>
    </source>
</reference>
<protein>
    <submittedName>
        <fullName evidence="7">Cytochrome c oxidase subunit 4</fullName>
    </submittedName>
</protein>
<evidence type="ECO:0000313" key="7">
    <source>
        <dbReference type="EMBL" id="SMO43966.1"/>
    </source>
</evidence>
<dbReference type="AlphaFoldDB" id="A0A521BA36"/>
<dbReference type="NCBIfam" id="TIGR02229">
    <property type="entry name" value="caa3_sub_IV"/>
    <property type="match status" value="1"/>
</dbReference>
<name>A0A521BA36_9BACT</name>
<proteinExistence type="predicted"/>
<comment type="subcellular location">
    <subcellularLocation>
        <location evidence="1">Cell membrane</location>
        <topology evidence="1">Multi-pass membrane protein</topology>
    </subcellularLocation>
</comment>
<evidence type="ECO:0000256" key="6">
    <source>
        <dbReference type="SAM" id="Phobius"/>
    </source>
</evidence>
<dbReference type="Proteomes" id="UP000317557">
    <property type="component" value="Unassembled WGS sequence"/>
</dbReference>
<feature type="transmembrane region" description="Helical" evidence="6">
    <location>
        <begin position="45"/>
        <end position="68"/>
    </location>
</feature>
<evidence type="ECO:0000256" key="2">
    <source>
        <dbReference type="ARBA" id="ARBA00022475"/>
    </source>
</evidence>
<keyword evidence="5 6" id="KW-0472">Membrane</keyword>
<feature type="transmembrane region" description="Helical" evidence="6">
    <location>
        <begin position="74"/>
        <end position="97"/>
    </location>
</feature>
<dbReference type="InterPro" id="IPR011743">
    <property type="entry name" value="Caa3_sub_IV"/>
</dbReference>
<gene>
    <name evidence="7" type="ORF">SAMN06265219_102125</name>
</gene>
<evidence type="ECO:0000256" key="3">
    <source>
        <dbReference type="ARBA" id="ARBA00022692"/>
    </source>
</evidence>
<keyword evidence="8" id="KW-1185">Reference proteome</keyword>
<keyword evidence="3 6" id="KW-0812">Transmembrane</keyword>